<protein>
    <submittedName>
        <fullName evidence="1">Uncharacterized protein</fullName>
    </submittedName>
</protein>
<dbReference type="AlphaFoldDB" id="A0A6N0HQ73"/>
<organism evidence="1 2">
    <name type="scientific">Candidatus Ruthia endofausta</name>
    <dbReference type="NCBI Taxonomy" id="2738852"/>
    <lineage>
        <taxon>Bacteria</taxon>
        <taxon>Pseudomonadati</taxon>
        <taxon>Pseudomonadota</taxon>
        <taxon>Gammaproteobacteria</taxon>
        <taxon>Candidatus Pseudothioglobaceae</taxon>
        <taxon>Candidatus Ruthturnera</taxon>
    </lineage>
</organism>
<gene>
    <name evidence="1" type="ORF">HUE58_04940</name>
</gene>
<name>A0A6N0HQ73_9GAMM</name>
<dbReference type="Proteomes" id="UP000509429">
    <property type="component" value="Chromosome"/>
</dbReference>
<sequence length="124" mass="14411">MKKINGRRKDDHYRCVDDATGEVWSLLPEYSTMSLKPGIGSGWYDKFKSDVYPADSIVVRGKKMRPPTYYDRKYEHDMPADFMNLKILREDNAYTLADDNTPERLAVKEEVKRSQISSLTRSIV</sequence>
<keyword evidence="2" id="KW-1185">Reference proteome</keyword>
<accession>A0A6N0HQ73</accession>
<evidence type="ECO:0000313" key="1">
    <source>
        <dbReference type="EMBL" id="QKQ24465.1"/>
    </source>
</evidence>
<proteinExistence type="predicted"/>
<reference evidence="1 2" key="1">
    <citation type="submission" date="2020-05" db="EMBL/GenBank/DDBJ databases">
        <title>Horizontal transmission and recombination maintain forever young bacterial symbiont genomes.</title>
        <authorList>
            <person name="Russell S.L."/>
            <person name="Pepper-Tunick E."/>
            <person name="Svedberg J."/>
            <person name="Byrne A."/>
            <person name="Ruelas Castillo J."/>
            <person name="Vollmers C."/>
            <person name="Beinart R.A."/>
            <person name="Corbett-Detig R."/>
        </authorList>
    </citation>
    <scope>NUCLEOTIDE SEQUENCE [LARGE SCALE GENOMIC DNA]</scope>
    <source>
        <strain evidence="1">JDF_Ridge</strain>
    </source>
</reference>
<dbReference type="EMBL" id="CP054490">
    <property type="protein sequence ID" value="QKQ24465.1"/>
    <property type="molecule type" value="Genomic_DNA"/>
</dbReference>
<dbReference type="RefSeq" id="WP_174605902.1">
    <property type="nucleotide sequence ID" value="NZ_CP054490.1"/>
</dbReference>
<evidence type="ECO:0000313" key="2">
    <source>
        <dbReference type="Proteomes" id="UP000509429"/>
    </source>
</evidence>
<dbReference type="KEGG" id="reo:HUE58_04940"/>